<reference evidence="2 3" key="1">
    <citation type="submission" date="2015-07" db="EMBL/GenBank/DDBJ databases">
        <title>Comparative genomics of the Sigatoka disease complex on banana suggests a link between parallel evolutionary changes in Pseudocercospora fijiensis and Pseudocercospora eumusae and increased virulence on the banana host.</title>
        <authorList>
            <person name="Chang T.-C."/>
            <person name="Salvucci A."/>
            <person name="Crous P.W."/>
            <person name="Stergiopoulos I."/>
        </authorList>
    </citation>
    <scope>NUCLEOTIDE SEQUENCE [LARGE SCALE GENOMIC DNA]</scope>
    <source>
        <strain evidence="2 3">CBS 114824</strain>
    </source>
</reference>
<sequence length="153" mass="16672">MSAQSSIKGIKESTTHPTSVTDDTESVLSAPQIPNAPPPTRNPTVAGDVPDYEYMQAKLANARLSTPPTSVRAGEDGANLEVVTSEETAEFMEANNWAENAEEDLLNGLKRIVTAAEDEHKADPSKSVQHYYSVRVAKVLEEAPVKFDKKYLK</sequence>
<feature type="region of interest" description="Disordered" evidence="1">
    <location>
        <begin position="60"/>
        <end position="79"/>
    </location>
</feature>
<feature type="compositionally biased region" description="Polar residues" evidence="1">
    <location>
        <begin position="15"/>
        <end position="29"/>
    </location>
</feature>
<organism evidence="2 3">
    <name type="scientific">Pseudocercospora eumusae</name>
    <dbReference type="NCBI Taxonomy" id="321146"/>
    <lineage>
        <taxon>Eukaryota</taxon>
        <taxon>Fungi</taxon>
        <taxon>Dikarya</taxon>
        <taxon>Ascomycota</taxon>
        <taxon>Pezizomycotina</taxon>
        <taxon>Dothideomycetes</taxon>
        <taxon>Dothideomycetidae</taxon>
        <taxon>Mycosphaerellales</taxon>
        <taxon>Mycosphaerellaceae</taxon>
        <taxon>Pseudocercospora</taxon>
    </lineage>
</organism>
<protein>
    <submittedName>
        <fullName evidence="2">Uncharacterized protein</fullName>
    </submittedName>
</protein>
<proteinExistence type="predicted"/>
<name>A0A139HI63_9PEZI</name>
<dbReference type="Proteomes" id="UP000070133">
    <property type="component" value="Unassembled WGS sequence"/>
</dbReference>
<dbReference type="OrthoDB" id="407617at2759"/>
<feature type="region of interest" description="Disordered" evidence="1">
    <location>
        <begin position="1"/>
        <end position="51"/>
    </location>
</feature>
<keyword evidence="3" id="KW-1185">Reference proteome</keyword>
<gene>
    <name evidence="2" type="ORF">AC578_6660</name>
</gene>
<comment type="caution">
    <text evidence="2">The sequence shown here is derived from an EMBL/GenBank/DDBJ whole genome shotgun (WGS) entry which is preliminary data.</text>
</comment>
<accession>A0A139HI63</accession>
<evidence type="ECO:0000313" key="2">
    <source>
        <dbReference type="EMBL" id="KXT02103.1"/>
    </source>
</evidence>
<evidence type="ECO:0000256" key="1">
    <source>
        <dbReference type="SAM" id="MobiDB-lite"/>
    </source>
</evidence>
<dbReference type="AlphaFoldDB" id="A0A139HI63"/>
<evidence type="ECO:0000313" key="3">
    <source>
        <dbReference type="Proteomes" id="UP000070133"/>
    </source>
</evidence>
<dbReference type="EMBL" id="LFZN01000046">
    <property type="protein sequence ID" value="KXT02103.1"/>
    <property type="molecule type" value="Genomic_DNA"/>
</dbReference>